<keyword evidence="3" id="KW-1185">Reference proteome</keyword>
<evidence type="ECO:0008006" key="4">
    <source>
        <dbReference type="Google" id="ProtNLM"/>
    </source>
</evidence>
<dbReference type="InterPro" id="IPR031485">
    <property type="entry name" value="CBP_BcsS"/>
</dbReference>
<dbReference type="EMBL" id="NBBJ01000003">
    <property type="protein sequence ID" value="OWK29939.1"/>
    <property type="molecule type" value="Genomic_DNA"/>
</dbReference>
<evidence type="ECO:0000313" key="3">
    <source>
        <dbReference type="Proteomes" id="UP000197783"/>
    </source>
</evidence>
<proteinExistence type="predicted"/>
<evidence type="ECO:0000256" key="1">
    <source>
        <dbReference type="SAM" id="SignalP"/>
    </source>
</evidence>
<evidence type="ECO:0000313" key="2">
    <source>
        <dbReference type="EMBL" id="OWK29939.1"/>
    </source>
</evidence>
<feature type="signal peptide" evidence="1">
    <location>
        <begin position="1"/>
        <end position="29"/>
    </location>
</feature>
<dbReference type="Pfam" id="PF17036">
    <property type="entry name" value="CBP_BcsS"/>
    <property type="match status" value="1"/>
</dbReference>
<dbReference type="AlphaFoldDB" id="A0A245ZJL3"/>
<keyword evidence="1" id="KW-0732">Signal</keyword>
<dbReference type="Proteomes" id="UP000197783">
    <property type="component" value="Unassembled WGS sequence"/>
</dbReference>
<comment type="caution">
    <text evidence="2">The sequence shown here is derived from an EMBL/GenBank/DDBJ whole genome shotgun (WGS) entry which is preliminary data.</text>
</comment>
<protein>
    <recommendedName>
        <fullName evidence="4">Cellulose biosynthesis protein BcsS</fullName>
    </recommendedName>
</protein>
<feature type="chain" id="PRO_5012557678" description="Cellulose biosynthesis protein BcsS" evidence="1">
    <location>
        <begin position="30"/>
        <end position="236"/>
    </location>
</feature>
<accession>A0A245ZJL3</accession>
<name>A0A245ZJL3_9SPHN</name>
<organism evidence="2 3">
    <name type="scientific">Sphingomonas mucosissima</name>
    <dbReference type="NCBI Taxonomy" id="370959"/>
    <lineage>
        <taxon>Bacteria</taxon>
        <taxon>Pseudomonadati</taxon>
        <taxon>Pseudomonadota</taxon>
        <taxon>Alphaproteobacteria</taxon>
        <taxon>Sphingomonadales</taxon>
        <taxon>Sphingomonadaceae</taxon>
        <taxon>Sphingomonas</taxon>
    </lineage>
</organism>
<gene>
    <name evidence="2" type="ORF">SPMU_23610</name>
</gene>
<reference evidence="2 3" key="1">
    <citation type="submission" date="2017-03" db="EMBL/GenBank/DDBJ databases">
        <title>Genome sequence of Sphingomonas mucosissima DSM 17494.</title>
        <authorList>
            <person name="Poehlein A."/>
            <person name="Wuebbeler J.H."/>
            <person name="Steinbuechel A."/>
            <person name="Daniel R."/>
        </authorList>
    </citation>
    <scope>NUCLEOTIDE SEQUENCE [LARGE SCALE GENOMIC DNA]</scope>
    <source>
        <strain evidence="2 3">DSM 17494</strain>
    </source>
</reference>
<sequence>MASFAELFVKIRSLVQLLVLIAAPGVAQAQNKGVVYAGAAAGDGEGGFIGGLVALPGNSLGDGLAVRGGVNGGTYRYRTNERIEATYISAEVALVYQFSGNWGWANVAAGPRVTDISLDPDDPSNKLRGTRFDAGVQTDGALGNRWQTSWFGTWGIRNESYIGQLRLTRLLNEGSQTRVGLEGIVQGDPTYTRGSLGGHVATALGGGWLGQFSAGASEQAGRKARPYAALGISRLF</sequence>